<dbReference type="PANTHER" id="PTHR22538">
    <property type="entry name" value="CILIA- AND FLAGELLA-ASSOCIATED PROTEIN 74"/>
    <property type="match status" value="1"/>
</dbReference>
<dbReference type="AlphaFoldDB" id="A0A1X0P6T0"/>
<feature type="domain" description="CFAP74 fourth Ig-like" evidence="2">
    <location>
        <begin position="392"/>
        <end position="484"/>
    </location>
</feature>
<dbReference type="Gene3D" id="2.60.40.10">
    <property type="entry name" value="Immunoglobulins"/>
    <property type="match status" value="6"/>
</dbReference>
<comment type="caution">
    <text evidence="3">The sequence shown here is derived from an EMBL/GenBank/DDBJ whole genome shotgun (WGS) entry which is preliminary data.</text>
</comment>
<organism evidence="3 4">
    <name type="scientific">Trypanosoma theileri</name>
    <dbReference type="NCBI Taxonomy" id="67003"/>
    <lineage>
        <taxon>Eukaryota</taxon>
        <taxon>Discoba</taxon>
        <taxon>Euglenozoa</taxon>
        <taxon>Kinetoplastea</taxon>
        <taxon>Metakinetoplastina</taxon>
        <taxon>Trypanosomatida</taxon>
        <taxon>Trypanosomatidae</taxon>
        <taxon>Trypanosoma</taxon>
    </lineage>
</organism>
<keyword evidence="4" id="KW-1185">Reference proteome</keyword>
<dbReference type="InterPro" id="IPR056310">
    <property type="entry name" value="Ig-CFAP74_4th"/>
</dbReference>
<dbReference type="VEuPathDB" id="TriTrypDB:TM35_000033990"/>
<sequence length="1052" mass="118102">MEFLALEDGTIRDERYRISEIVEEPFQKVRKVYLQEPAVSTSKYNVTQENGQSSDVLSFTYSPREVKFEDFTVGETYNIVITLTNCTNRIASFRVLPISPKYRDEIHIEYVPPPKLSAGLSWKVKVIFTPVQNVDFETSITFRTEHGIFFVPVKVIKKRSILSYYPESLDFGVVVFGERVTKKLTLRNDGALPAKVFVSGSLRKWIEVLHKEPQSGRENPVISIKIPGYQLVVNPFSTCVIEVTFAPHQDVTIDDEIELKYESEEKVHIRKIPVKGSGGSLPVYLSSAREINFDWCFYGNTYCEKTIITNTTNVSVTVVPNIPSFLSSSLVFKPETACVQANDTFELYVLFTPQRGLDSVISSVIMLSVSGQVSPILMTLKAQLTERGFSLEQNKLDYGVSGPNEEIIIPLRVKNLSDLPQNIGFLKLPENVNIMPFRTFTMLPREIFDLEVGVRPPTLGQYTQVIKITNEYGDSRTVQLVGCGREYSMRFSKSCVSLPVCPINGETTCTTVLQNLSLSFRKFSLFSPNDALKVSPSTGVLSPGESIPIVIMFKAPDVLPVTLPVEEVVARPTPKLSGKKGKDRDVHNTLEKPPETVLPDIDALYKDWDSNSPDEIWSRHSTFFVKCVDGTETEKQIILLQVNCTVIKPLLVAGFLSRITPIISSKSEMSKRNLKKKVPVQNNVMDQTPVLEISPMSTSLVIEFGEIPLKQQAERGCLLRYTGENDIGLQVRPLDTLSPFRIVKLPNEQLSKNEECTMSIRFIPTEYGSYKDKIIISSIGANDISMSLLGVCRPADLFITKDRDITEDQIHSINHFVFDPVQLGQESRQQLFFHNLTSLPIEVNSKFVTSEGGEPQWPESHSFLIECDKFTIPGNCKMSTGIIFCPKVIGNMCLTLQIVAGAFKHNIVLEGRSCEKFVYFTFPGHNKPIEEDSIQYTGIQPNIFPSEGMSVFYPVQFNCVAEEVKTIRVGCVKYGTNFECIVNGWSETYLENGWRLDPMKATVTAGGYVTFTVTYRPKRDVGDVSFCAFSFVTKSSNPQSETTCHVRCTGTM</sequence>
<dbReference type="Pfam" id="PF24771">
    <property type="entry name" value="Ig_CFAP74_1st"/>
    <property type="match status" value="1"/>
</dbReference>
<dbReference type="RefSeq" id="XP_028886712.1">
    <property type="nucleotide sequence ID" value="XM_029022166.1"/>
</dbReference>
<dbReference type="PANTHER" id="PTHR22538:SF0">
    <property type="entry name" value="CILIA- AND FLAGELLA-ASSOCIATED PROTEIN 74"/>
    <property type="match status" value="1"/>
</dbReference>
<evidence type="ECO:0000256" key="1">
    <source>
        <dbReference type="SAM" id="MobiDB-lite"/>
    </source>
</evidence>
<dbReference type="InterPro" id="IPR013783">
    <property type="entry name" value="Ig-like_fold"/>
</dbReference>
<protein>
    <recommendedName>
        <fullName evidence="2">CFAP74 fourth Ig-like domain-containing protein</fullName>
    </recommendedName>
</protein>
<accession>A0A1X0P6T0</accession>
<reference evidence="3 4" key="1">
    <citation type="submission" date="2017-03" db="EMBL/GenBank/DDBJ databases">
        <title>An alternative strategy for trypanosome survival in the mammalian bloodstream revealed through genome and transcriptome analysis of the ubiquitous bovine parasite Trypanosoma (Megatrypanum) theileri.</title>
        <authorList>
            <person name="Kelly S."/>
            <person name="Ivens A."/>
            <person name="Mott A."/>
            <person name="O'Neill E."/>
            <person name="Emms D."/>
            <person name="Macleod O."/>
            <person name="Voorheis P."/>
            <person name="Matthews J."/>
            <person name="Matthews K."/>
            <person name="Carrington M."/>
        </authorList>
    </citation>
    <scope>NUCLEOTIDE SEQUENCE [LARGE SCALE GENOMIC DNA]</scope>
    <source>
        <strain evidence="3">Edinburgh</strain>
    </source>
</reference>
<evidence type="ECO:0000313" key="3">
    <source>
        <dbReference type="EMBL" id="ORC92646.1"/>
    </source>
</evidence>
<dbReference type="OrthoDB" id="545169at2759"/>
<dbReference type="Pfam" id="PF24798">
    <property type="entry name" value="Ig-CFAP74_4th"/>
    <property type="match status" value="1"/>
</dbReference>
<dbReference type="GeneID" id="39981946"/>
<dbReference type="Proteomes" id="UP000192257">
    <property type="component" value="Unassembled WGS sequence"/>
</dbReference>
<evidence type="ECO:0000259" key="2">
    <source>
        <dbReference type="Pfam" id="PF24798"/>
    </source>
</evidence>
<evidence type="ECO:0000313" key="4">
    <source>
        <dbReference type="Proteomes" id="UP000192257"/>
    </source>
</evidence>
<feature type="compositionally biased region" description="Basic and acidic residues" evidence="1">
    <location>
        <begin position="580"/>
        <end position="594"/>
    </location>
</feature>
<proteinExistence type="predicted"/>
<dbReference type="EMBL" id="NBCO01000003">
    <property type="protein sequence ID" value="ORC92646.1"/>
    <property type="molecule type" value="Genomic_DNA"/>
</dbReference>
<gene>
    <name evidence="3" type="ORF">TM35_000033990</name>
</gene>
<name>A0A1X0P6T0_9TRYP</name>
<feature type="region of interest" description="Disordered" evidence="1">
    <location>
        <begin position="573"/>
        <end position="594"/>
    </location>
</feature>
<dbReference type="STRING" id="67003.A0A1X0P6T0"/>